<dbReference type="EMBL" id="KV454477">
    <property type="protein sequence ID" value="ODV62173.1"/>
    <property type="molecule type" value="Genomic_DNA"/>
</dbReference>
<feature type="transmembrane region" description="Helical" evidence="7">
    <location>
        <begin position="417"/>
        <end position="439"/>
    </location>
</feature>
<organism evidence="8 9">
    <name type="scientific">Ascoidea rubescens DSM 1968</name>
    <dbReference type="NCBI Taxonomy" id="1344418"/>
    <lineage>
        <taxon>Eukaryota</taxon>
        <taxon>Fungi</taxon>
        <taxon>Dikarya</taxon>
        <taxon>Ascomycota</taxon>
        <taxon>Saccharomycotina</taxon>
        <taxon>Saccharomycetes</taxon>
        <taxon>Ascoideaceae</taxon>
        <taxon>Ascoidea</taxon>
    </lineage>
</organism>
<protein>
    <submittedName>
        <fullName evidence="8">Amino acid transporter</fullName>
    </submittedName>
</protein>
<dbReference type="RefSeq" id="XP_020048480.1">
    <property type="nucleotide sequence ID" value="XM_020191456.1"/>
</dbReference>
<dbReference type="GeneID" id="30965092"/>
<feature type="transmembrane region" description="Helical" evidence="7">
    <location>
        <begin position="177"/>
        <end position="196"/>
    </location>
</feature>
<sequence>MEKENQLHNIDSINSVSTGSRNNAANALKVAEADLKIAEAGYKPELRRNFTIWSLLGVGFGLTNSWFGISASLVTGISSGGPMSIVYGIIIIAVISTQIAISLSELSSIYNSAGGQYYWTFQLAPENYKRFWAYMCGSLAWAGSIFTSASVTMSIATAVVGMWVLTNGDSTFVVKQWHVFITYEILNVLLSVFNVYEKPLPHFSKAALYTSLGSFVIITITVLSCSSGNYQPASFVFSEFDNGTGWSSAGIAFIVGLINPNWSFSCLDCATHMAEEINNPDTLIPISICCTVAIGFVTSWFYSIAMFFSINNLDDILNSNTGVPILDIYYQALGNKGGAIFLECLVVLTAVGCNIASHTWQARLCWSFARDNGLPGSKYWSIVNEKTKMPVNAHFMSCFWCAVVGCIYMGSTTAYNSMVTSCIVFLLLSYAVPIICLLYRGRDNVPHGKFWLGKFGLVANIVTLCWTLFAVVFYSFPMTMPATKDNMNYVSVITVGFCAYCIIYWFARGRKVFTRFEDRQKEAEVLGTVLSAKITHLSAVASRSGANVDFEKKVE</sequence>
<dbReference type="InterPro" id="IPR002293">
    <property type="entry name" value="AA/rel_permease1"/>
</dbReference>
<feature type="transmembrane region" description="Helical" evidence="7">
    <location>
        <begin position="283"/>
        <end position="308"/>
    </location>
</feature>
<dbReference type="Proteomes" id="UP000095038">
    <property type="component" value="Unassembled WGS sequence"/>
</dbReference>
<keyword evidence="2" id="KW-0813">Transport</keyword>
<dbReference type="PANTHER" id="PTHR45649">
    <property type="entry name" value="AMINO-ACID PERMEASE BAT1"/>
    <property type="match status" value="1"/>
</dbReference>
<feature type="transmembrane region" description="Helical" evidence="7">
    <location>
        <begin position="85"/>
        <end position="103"/>
    </location>
</feature>
<evidence type="ECO:0000313" key="8">
    <source>
        <dbReference type="EMBL" id="ODV62173.1"/>
    </source>
</evidence>
<comment type="similarity">
    <text evidence="6">Belongs to the amino acid-polyamine-organocation (APC) superfamily. Amino acid/choline transporter (ACT) (TC 2.A.3.4) family.</text>
</comment>
<dbReference type="PIRSF" id="PIRSF006060">
    <property type="entry name" value="AA_transporter"/>
    <property type="match status" value="1"/>
</dbReference>
<evidence type="ECO:0000256" key="7">
    <source>
        <dbReference type="SAM" id="Phobius"/>
    </source>
</evidence>
<evidence type="ECO:0000256" key="4">
    <source>
        <dbReference type="ARBA" id="ARBA00022989"/>
    </source>
</evidence>
<keyword evidence="4 7" id="KW-1133">Transmembrane helix</keyword>
<keyword evidence="9" id="KW-1185">Reference proteome</keyword>
<feature type="transmembrane region" description="Helical" evidence="7">
    <location>
        <begin position="391"/>
        <end position="411"/>
    </location>
</feature>
<proteinExistence type="inferred from homology"/>
<evidence type="ECO:0000256" key="3">
    <source>
        <dbReference type="ARBA" id="ARBA00022692"/>
    </source>
</evidence>
<keyword evidence="5 7" id="KW-0472">Membrane</keyword>
<dbReference type="FunFam" id="1.20.1740.10:FF:000046">
    <property type="entry name" value="Amino-acid permease, putative"/>
    <property type="match status" value="1"/>
</dbReference>
<feature type="transmembrane region" description="Helical" evidence="7">
    <location>
        <begin position="488"/>
        <end position="507"/>
    </location>
</feature>
<dbReference type="GO" id="GO:0015101">
    <property type="term" value="F:organic cation transmembrane transporter activity"/>
    <property type="evidence" value="ECO:0007669"/>
    <property type="project" value="UniProtKB-ARBA"/>
</dbReference>
<dbReference type="STRING" id="1344418.A0A1D2VKN3"/>
<evidence type="ECO:0000256" key="2">
    <source>
        <dbReference type="ARBA" id="ARBA00022448"/>
    </source>
</evidence>
<accession>A0A1D2VKN3</accession>
<dbReference type="AlphaFoldDB" id="A0A1D2VKN3"/>
<dbReference type="Gene3D" id="1.20.1740.10">
    <property type="entry name" value="Amino acid/polyamine transporter I"/>
    <property type="match status" value="1"/>
</dbReference>
<comment type="subcellular location">
    <subcellularLocation>
        <location evidence="1">Membrane</location>
        <topology evidence="1">Multi-pass membrane protein</topology>
    </subcellularLocation>
</comment>
<dbReference type="FunCoup" id="A0A1D2VKN3">
    <property type="interactions" value="115"/>
</dbReference>
<feature type="transmembrane region" description="Helical" evidence="7">
    <location>
        <begin position="208"/>
        <end position="230"/>
    </location>
</feature>
<dbReference type="GO" id="GO:0016020">
    <property type="term" value="C:membrane"/>
    <property type="evidence" value="ECO:0007669"/>
    <property type="project" value="UniProtKB-SubCell"/>
</dbReference>
<dbReference type="InParanoid" id="A0A1D2VKN3"/>
<evidence type="ECO:0000256" key="5">
    <source>
        <dbReference type="ARBA" id="ARBA00023136"/>
    </source>
</evidence>
<dbReference type="PANTHER" id="PTHR45649:SF7">
    <property type="entry name" value="CHOLINE TRANSPORT PROTEIN"/>
    <property type="match status" value="1"/>
</dbReference>
<evidence type="ECO:0000313" key="9">
    <source>
        <dbReference type="Proteomes" id="UP000095038"/>
    </source>
</evidence>
<gene>
    <name evidence="8" type="ORF">ASCRUDRAFT_6796</name>
</gene>
<feature type="transmembrane region" description="Helical" evidence="7">
    <location>
        <begin position="139"/>
        <end position="165"/>
    </location>
</feature>
<feature type="transmembrane region" description="Helical" evidence="7">
    <location>
        <begin position="451"/>
        <end position="476"/>
    </location>
</feature>
<dbReference type="Pfam" id="PF13520">
    <property type="entry name" value="AA_permease_2"/>
    <property type="match status" value="1"/>
</dbReference>
<name>A0A1D2VKN3_9ASCO</name>
<dbReference type="OrthoDB" id="2417308at2759"/>
<evidence type="ECO:0000256" key="6">
    <source>
        <dbReference type="ARBA" id="ARBA00061200"/>
    </source>
</evidence>
<feature type="transmembrane region" description="Helical" evidence="7">
    <location>
        <begin position="52"/>
        <end position="73"/>
    </location>
</feature>
<reference evidence="9" key="1">
    <citation type="submission" date="2016-05" db="EMBL/GenBank/DDBJ databases">
        <title>Comparative genomics of biotechnologically important yeasts.</title>
        <authorList>
            <consortium name="DOE Joint Genome Institute"/>
            <person name="Riley R."/>
            <person name="Haridas S."/>
            <person name="Wolfe K.H."/>
            <person name="Lopes M.R."/>
            <person name="Hittinger C.T."/>
            <person name="Goker M."/>
            <person name="Salamov A."/>
            <person name="Wisecaver J."/>
            <person name="Long T.M."/>
            <person name="Aerts A.L."/>
            <person name="Barry K."/>
            <person name="Choi C."/>
            <person name="Clum A."/>
            <person name="Coughlan A.Y."/>
            <person name="Deshpande S."/>
            <person name="Douglass A.P."/>
            <person name="Hanson S.J."/>
            <person name="Klenk H.-P."/>
            <person name="Labutti K."/>
            <person name="Lapidus A."/>
            <person name="Lindquist E."/>
            <person name="Lipzen A."/>
            <person name="Meier-Kolthoff J.P."/>
            <person name="Ohm R.A."/>
            <person name="Otillar R.P."/>
            <person name="Pangilinan J."/>
            <person name="Peng Y."/>
            <person name="Rokas A."/>
            <person name="Rosa C.A."/>
            <person name="Scheuner C."/>
            <person name="Sibirny A.A."/>
            <person name="Slot J.C."/>
            <person name="Stielow J.B."/>
            <person name="Sun H."/>
            <person name="Kurtzman C.P."/>
            <person name="Blackwell M."/>
            <person name="Grigoriev I.V."/>
            <person name="Jeffries T.W."/>
        </authorList>
    </citation>
    <scope>NUCLEOTIDE SEQUENCE [LARGE SCALE GENOMIC DNA]</scope>
    <source>
        <strain evidence="9">DSM 1968</strain>
    </source>
</reference>
<keyword evidence="3 7" id="KW-0812">Transmembrane</keyword>
<evidence type="ECO:0000256" key="1">
    <source>
        <dbReference type="ARBA" id="ARBA00004141"/>
    </source>
</evidence>